<keyword evidence="2" id="KW-0812">Transmembrane</keyword>
<dbReference type="InterPro" id="IPR003538">
    <property type="entry name" value="TonB"/>
</dbReference>
<evidence type="ECO:0000256" key="5">
    <source>
        <dbReference type="RuleBase" id="RU362123"/>
    </source>
</evidence>
<keyword evidence="5" id="KW-1003">Cell membrane</keyword>
<accession>A0A1G6UET9</accession>
<gene>
    <name evidence="8" type="ORF">SAMN04488071_0549</name>
</gene>
<dbReference type="GO" id="GO:0055085">
    <property type="term" value="P:transmembrane transport"/>
    <property type="evidence" value="ECO:0007669"/>
    <property type="project" value="InterPro"/>
</dbReference>
<dbReference type="PRINTS" id="PR01374">
    <property type="entry name" value="TONBPROTEIN"/>
</dbReference>
<dbReference type="Pfam" id="PF03544">
    <property type="entry name" value="TonB_C"/>
    <property type="match status" value="1"/>
</dbReference>
<dbReference type="InterPro" id="IPR037682">
    <property type="entry name" value="TonB_C"/>
</dbReference>
<dbReference type="AlphaFoldDB" id="A0A1G6UET9"/>
<keyword evidence="9" id="KW-1185">Reference proteome</keyword>
<feature type="chain" id="PRO_5010306987" description="Protein TonB" evidence="6">
    <location>
        <begin position="25"/>
        <end position="118"/>
    </location>
</feature>
<dbReference type="GO" id="GO:0005886">
    <property type="term" value="C:plasma membrane"/>
    <property type="evidence" value="ECO:0007669"/>
    <property type="project" value="UniProtKB-SubCell"/>
</dbReference>
<protein>
    <recommendedName>
        <fullName evidence="5">Protein TonB</fullName>
    </recommendedName>
</protein>
<dbReference type="GO" id="GO:0031992">
    <property type="term" value="F:energy transducer activity"/>
    <property type="evidence" value="ECO:0007669"/>
    <property type="project" value="InterPro"/>
</dbReference>
<feature type="signal peptide" evidence="6">
    <location>
        <begin position="1"/>
        <end position="24"/>
    </location>
</feature>
<keyword evidence="3" id="KW-1133">Transmembrane helix</keyword>
<evidence type="ECO:0000256" key="3">
    <source>
        <dbReference type="ARBA" id="ARBA00022989"/>
    </source>
</evidence>
<comment type="subcellular location">
    <subcellularLocation>
        <location evidence="5">Cell inner membrane</location>
        <topology evidence="5">Single-pass membrane protein</topology>
        <orientation evidence="5">Periplasmic side</orientation>
    </subcellularLocation>
    <subcellularLocation>
        <location evidence="1">Membrane</location>
        <topology evidence="1">Single-pass membrane protein</topology>
    </subcellularLocation>
</comment>
<keyword evidence="5" id="KW-0653">Protein transport</keyword>
<dbReference type="STRING" id="637679.GCA_001550055_00341"/>
<evidence type="ECO:0000313" key="9">
    <source>
        <dbReference type="Proteomes" id="UP000183685"/>
    </source>
</evidence>
<keyword evidence="4" id="KW-0472">Membrane</keyword>
<evidence type="ECO:0000256" key="2">
    <source>
        <dbReference type="ARBA" id="ARBA00022692"/>
    </source>
</evidence>
<dbReference type="Proteomes" id="UP000183685">
    <property type="component" value="Unassembled WGS sequence"/>
</dbReference>
<dbReference type="GO" id="GO:0030288">
    <property type="term" value="C:outer membrane-bounded periplasmic space"/>
    <property type="evidence" value="ECO:0007669"/>
    <property type="project" value="InterPro"/>
</dbReference>
<keyword evidence="5" id="KW-0997">Cell inner membrane</keyword>
<evidence type="ECO:0000256" key="6">
    <source>
        <dbReference type="SAM" id="SignalP"/>
    </source>
</evidence>
<keyword evidence="6" id="KW-0732">Signal</keyword>
<dbReference type="SUPFAM" id="SSF74653">
    <property type="entry name" value="TolA/TonB C-terminal domain"/>
    <property type="match status" value="1"/>
</dbReference>
<dbReference type="EMBL" id="FNAK01000001">
    <property type="protein sequence ID" value="SDD39226.1"/>
    <property type="molecule type" value="Genomic_DNA"/>
</dbReference>
<sequence>MMIRLTSAILVASFLCFSSPAVLADAMTDWQQAVVQKVRAKQGYPRLAVARQIEGRAKVRLTVAADGTISNYEIVEATGEDVLDRAIPPLIGKLSPLPPLPDGRTDLTFVLPLNWSLD</sequence>
<dbReference type="InterPro" id="IPR006260">
    <property type="entry name" value="TonB/TolA_C"/>
</dbReference>
<dbReference type="NCBIfam" id="TIGR01352">
    <property type="entry name" value="tonB_Cterm"/>
    <property type="match status" value="1"/>
</dbReference>
<evidence type="ECO:0000256" key="1">
    <source>
        <dbReference type="ARBA" id="ARBA00004167"/>
    </source>
</evidence>
<keyword evidence="5" id="KW-0813">Transport</keyword>
<keyword evidence="5" id="KW-0735">Signal-anchor</keyword>
<evidence type="ECO:0000259" key="7">
    <source>
        <dbReference type="PROSITE" id="PS52015"/>
    </source>
</evidence>
<dbReference type="GO" id="GO:0015891">
    <property type="term" value="P:siderophore transport"/>
    <property type="evidence" value="ECO:0007669"/>
    <property type="project" value="InterPro"/>
</dbReference>
<proteinExistence type="inferred from homology"/>
<comment type="function">
    <text evidence="5">Interacts with outer membrane receptor proteins that carry out high-affinity binding and energy dependent uptake into the periplasmic space of specific substrates. It could act to transduce energy from the cytoplasmic membrane to specific energy-requiring processes in the outer membrane, resulting in the release into the periplasm of ligands bound by these outer membrane proteins.</text>
</comment>
<feature type="domain" description="TonB C-terminal" evidence="7">
    <location>
        <begin position="29"/>
        <end position="118"/>
    </location>
</feature>
<reference evidence="8 9" key="1">
    <citation type="submission" date="2016-10" db="EMBL/GenBank/DDBJ databases">
        <authorList>
            <person name="de Groot N.N."/>
        </authorList>
    </citation>
    <scope>NUCLEOTIDE SEQUENCE [LARGE SCALE GENOMIC DNA]</scope>
    <source>
        <strain evidence="8 9">CGMCC 1.9109</strain>
    </source>
</reference>
<dbReference type="Gene3D" id="3.30.1150.10">
    <property type="match status" value="1"/>
</dbReference>
<name>A0A1G6UET9_9PROT</name>
<organism evidence="8 9">
    <name type="scientific">Kordiimonas lacus</name>
    <dbReference type="NCBI Taxonomy" id="637679"/>
    <lineage>
        <taxon>Bacteria</taxon>
        <taxon>Pseudomonadati</taxon>
        <taxon>Pseudomonadota</taxon>
        <taxon>Alphaproteobacteria</taxon>
        <taxon>Kordiimonadales</taxon>
        <taxon>Kordiimonadaceae</taxon>
        <taxon>Kordiimonas</taxon>
    </lineage>
</organism>
<dbReference type="PROSITE" id="PS52015">
    <property type="entry name" value="TONB_CTD"/>
    <property type="match status" value="1"/>
</dbReference>
<dbReference type="GO" id="GO:0015031">
    <property type="term" value="P:protein transport"/>
    <property type="evidence" value="ECO:0007669"/>
    <property type="project" value="UniProtKB-UniRule"/>
</dbReference>
<evidence type="ECO:0000313" key="8">
    <source>
        <dbReference type="EMBL" id="SDD39226.1"/>
    </source>
</evidence>
<evidence type="ECO:0000256" key="4">
    <source>
        <dbReference type="ARBA" id="ARBA00023136"/>
    </source>
</evidence>
<comment type="similarity">
    <text evidence="5">Belongs to the TonB family.</text>
</comment>